<reference evidence="1" key="1">
    <citation type="submission" date="2020-08" db="EMBL/GenBank/DDBJ databases">
        <title>Multicomponent nature underlies the extraordinary mechanical properties of spider dragline silk.</title>
        <authorList>
            <person name="Kono N."/>
            <person name="Nakamura H."/>
            <person name="Mori M."/>
            <person name="Yoshida Y."/>
            <person name="Ohtoshi R."/>
            <person name="Malay A.D."/>
            <person name="Moran D.A.P."/>
            <person name="Tomita M."/>
            <person name="Numata K."/>
            <person name="Arakawa K."/>
        </authorList>
    </citation>
    <scope>NUCLEOTIDE SEQUENCE</scope>
</reference>
<evidence type="ECO:0000313" key="2">
    <source>
        <dbReference type="Proteomes" id="UP000887013"/>
    </source>
</evidence>
<dbReference type="AlphaFoldDB" id="A0A8X6TFK3"/>
<gene>
    <name evidence="1" type="ORF">NPIL_13691</name>
</gene>
<dbReference type="Proteomes" id="UP000887013">
    <property type="component" value="Unassembled WGS sequence"/>
</dbReference>
<name>A0A8X6TFK3_NEPPI</name>
<dbReference type="EMBL" id="BMAW01056026">
    <property type="protein sequence ID" value="GFT03890.1"/>
    <property type="molecule type" value="Genomic_DNA"/>
</dbReference>
<keyword evidence="2" id="KW-1185">Reference proteome</keyword>
<protein>
    <submittedName>
        <fullName evidence="1">Uncharacterized protein</fullName>
    </submittedName>
</protein>
<evidence type="ECO:0000313" key="1">
    <source>
        <dbReference type="EMBL" id="GFT03890.1"/>
    </source>
</evidence>
<proteinExistence type="predicted"/>
<sequence>MFLKTVFSVAEEMFISENIGTPKTEALLACWSLHHGFGIRIEKDRLYPVLFAAYRLIHTSPYSMVKMLITCICLAKCKRIVRIWMRSHDQGATLEWHNMSKRRQHDLDWDHFRL</sequence>
<organism evidence="1 2">
    <name type="scientific">Nephila pilipes</name>
    <name type="common">Giant wood spider</name>
    <name type="synonym">Nephila maculata</name>
    <dbReference type="NCBI Taxonomy" id="299642"/>
    <lineage>
        <taxon>Eukaryota</taxon>
        <taxon>Metazoa</taxon>
        <taxon>Ecdysozoa</taxon>
        <taxon>Arthropoda</taxon>
        <taxon>Chelicerata</taxon>
        <taxon>Arachnida</taxon>
        <taxon>Araneae</taxon>
        <taxon>Araneomorphae</taxon>
        <taxon>Entelegynae</taxon>
        <taxon>Araneoidea</taxon>
        <taxon>Nephilidae</taxon>
        <taxon>Nephila</taxon>
    </lineage>
</organism>
<accession>A0A8X6TFK3</accession>
<comment type="caution">
    <text evidence="1">The sequence shown here is derived from an EMBL/GenBank/DDBJ whole genome shotgun (WGS) entry which is preliminary data.</text>
</comment>